<evidence type="ECO:0000256" key="1">
    <source>
        <dbReference type="ARBA" id="ARBA00022729"/>
    </source>
</evidence>
<protein>
    <submittedName>
        <fullName evidence="5">OmpH family outer membrane protein</fullName>
    </submittedName>
</protein>
<dbReference type="RefSeq" id="WP_306726828.1">
    <property type="nucleotide sequence ID" value="NZ_JAVDDT010000001.1"/>
</dbReference>
<dbReference type="Pfam" id="PF03938">
    <property type="entry name" value="OmpH"/>
    <property type="match status" value="1"/>
</dbReference>
<sequence length="173" mass="19954">MRKQIGLIVAMLCIALFPASVLASTSVGFVDVGRVMEQSPQAQALSQQLQREFEPAQSEMREMQSRMQTLQNRMERDAEVMSAEDRREIEREIRDIQRGLQRRQSDLAEDFNTRRNEALGRLQRLIMAEVQAYARDNGLDLVVGEGVFYASSQVDITDAILDRLRQRHQREQD</sequence>
<feature type="chain" id="PRO_5046117164" evidence="4">
    <location>
        <begin position="24"/>
        <end position="173"/>
    </location>
</feature>
<feature type="signal peptide" evidence="4">
    <location>
        <begin position="1"/>
        <end position="23"/>
    </location>
</feature>
<dbReference type="Gene3D" id="3.30.910.20">
    <property type="entry name" value="Skp domain"/>
    <property type="match status" value="1"/>
</dbReference>
<dbReference type="InterPro" id="IPR024930">
    <property type="entry name" value="Skp_dom_sf"/>
</dbReference>
<evidence type="ECO:0000313" key="5">
    <source>
        <dbReference type="EMBL" id="MDQ2068336.1"/>
    </source>
</evidence>
<evidence type="ECO:0000313" key="6">
    <source>
        <dbReference type="Proteomes" id="UP001239019"/>
    </source>
</evidence>
<dbReference type="SUPFAM" id="SSF111384">
    <property type="entry name" value="OmpH-like"/>
    <property type="match status" value="1"/>
</dbReference>
<organism evidence="5 6">
    <name type="scientific">Natronospira bacteriovora</name>
    <dbReference type="NCBI Taxonomy" id="3069753"/>
    <lineage>
        <taxon>Bacteria</taxon>
        <taxon>Pseudomonadati</taxon>
        <taxon>Pseudomonadota</taxon>
        <taxon>Gammaproteobacteria</taxon>
        <taxon>Natronospirales</taxon>
        <taxon>Natronospiraceae</taxon>
        <taxon>Natronospira</taxon>
    </lineage>
</organism>
<keyword evidence="3" id="KW-0175">Coiled coil</keyword>
<evidence type="ECO:0000256" key="3">
    <source>
        <dbReference type="SAM" id="Coils"/>
    </source>
</evidence>
<dbReference type="InterPro" id="IPR005632">
    <property type="entry name" value="Chaperone_Skp"/>
</dbReference>
<comment type="caution">
    <text evidence="5">The sequence shown here is derived from an EMBL/GenBank/DDBJ whole genome shotgun (WGS) entry which is preliminary data.</text>
</comment>
<evidence type="ECO:0000256" key="4">
    <source>
        <dbReference type="SAM" id="SignalP"/>
    </source>
</evidence>
<proteinExistence type="inferred from homology"/>
<feature type="coiled-coil region" evidence="3">
    <location>
        <begin position="46"/>
        <end position="80"/>
    </location>
</feature>
<gene>
    <name evidence="5" type="ORF">RBH19_00425</name>
</gene>
<dbReference type="SMART" id="SM00935">
    <property type="entry name" value="OmpH"/>
    <property type="match status" value="1"/>
</dbReference>
<dbReference type="EMBL" id="JAVDDT010000001">
    <property type="protein sequence ID" value="MDQ2068336.1"/>
    <property type="molecule type" value="Genomic_DNA"/>
</dbReference>
<evidence type="ECO:0000256" key="2">
    <source>
        <dbReference type="PIRNR" id="PIRNR002094"/>
    </source>
</evidence>
<accession>A0ABU0W2U5</accession>
<comment type="similarity">
    <text evidence="2">Belongs to the skp family.</text>
</comment>
<dbReference type="PIRSF" id="PIRSF002094">
    <property type="entry name" value="OMP26_Skp"/>
    <property type="match status" value="1"/>
</dbReference>
<dbReference type="PANTHER" id="PTHR35089:SF1">
    <property type="entry name" value="CHAPERONE PROTEIN SKP"/>
    <property type="match status" value="1"/>
</dbReference>
<dbReference type="Proteomes" id="UP001239019">
    <property type="component" value="Unassembled WGS sequence"/>
</dbReference>
<keyword evidence="1 4" id="KW-0732">Signal</keyword>
<name>A0ABU0W2U5_9GAMM</name>
<dbReference type="PANTHER" id="PTHR35089">
    <property type="entry name" value="CHAPERONE PROTEIN SKP"/>
    <property type="match status" value="1"/>
</dbReference>
<reference evidence="5 6" key="1">
    <citation type="submission" date="2023-08" db="EMBL/GenBank/DDBJ databases">
        <title>Whole-genome sequencing of halo(alkali)philic microorganisms from hypersaline lakes.</title>
        <authorList>
            <person name="Sorokin D.Y."/>
            <person name="Abbas B."/>
            <person name="Merkel A.Y."/>
        </authorList>
    </citation>
    <scope>NUCLEOTIDE SEQUENCE [LARGE SCALE GENOMIC DNA]</scope>
    <source>
        <strain evidence="5 6">AB-CW4</strain>
    </source>
</reference>
<keyword evidence="6" id="KW-1185">Reference proteome</keyword>